<evidence type="ECO:0000313" key="6">
    <source>
        <dbReference type="EMBL" id="RED16572.1"/>
    </source>
</evidence>
<feature type="transmembrane region" description="Helical" evidence="4">
    <location>
        <begin position="110"/>
        <end position="136"/>
    </location>
</feature>
<dbReference type="PANTHER" id="PTHR23526:SF1">
    <property type="entry name" value="MAJOR FACILITATOR SUPERFAMILY MFS_1"/>
    <property type="match status" value="1"/>
</dbReference>
<feature type="transmembrane region" description="Helical" evidence="4">
    <location>
        <begin position="398"/>
        <end position="418"/>
    </location>
</feature>
<gene>
    <name evidence="6" type="ORF">DFR46_1596</name>
</gene>
<name>A0A3D9FGB8_9SPHN</name>
<evidence type="ECO:0000256" key="1">
    <source>
        <dbReference type="ARBA" id="ARBA00022692"/>
    </source>
</evidence>
<feature type="domain" description="Major facilitator superfamily (MFS) profile" evidence="5">
    <location>
        <begin position="193"/>
        <end position="425"/>
    </location>
</feature>
<reference evidence="6 7" key="1">
    <citation type="submission" date="2018-07" db="EMBL/GenBank/DDBJ databases">
        <title>Genomic Encyclopedia of Type Strains, Phase IV (KMG-IV): sequencing the most valuable type-strain genomes for metagenomic binning, comparative biology and taxonomic classification.</title>
        <authorList>
            <person name="Goeker M."/>
        </authorList>
    </citation>
    <scope>NUCLEOTIDE SEQUENCE [LARGE SCALE GENOMIC DNA]</scope>
    <source>
        <strain evidence="6 7">DSM 26725</strain>
    </source>
</reference>
<evidence type="ECO:0000256" key="2">
    <source>
        <dbReference type="ARBA" id="ARBA00022989"/>
    </source>
</evidence>
<dbReference type="PROSITE" id="PS50850">
    <property type="entry name" value="MFS"/>
    <property type="match status" value="1"/>
</dbReference>
<protein>
    <submittedName>
        <fullName evidence="6">Putative MFS family arabinose efflux permease</fullName>
    </submittedName>
</protein>
<dbReference type="GO" id="GO:0022857">
    <property type="term" value="F:transmembrane transporter activity"/>
    <property type="evidence" value="ECO:0007669"/>
    <property type="project" value="InterPro"/>
</dbReference>
<accession>A0A3D9FGB8</accession>
<keyword evidence="1 4" id="KW-0812">Transmembrane</keyword>
<dbReference type="InterPro" id="IPR020846">
    <property type="entry name" value="MFS_dom"/>
</dbReference>
<dbReference type="AlphaFoldDB" id="A0A3D9FGB8"/>
<feature type="transmembrane region" description="Helical" evidence="4">
    <location>
        <begin position="247"/>
        <end position="269"/>
    </location>
</feature>
<proteinExistence type="predicted"/>
<evidence type="ECO:0000256" key="4">
    <source>
        <dbReference type="SAM" id="Phobius"/>
    </source>
</evidence>
<feature type="transmembrane region" description="Helical" evidence="4">
    <location>
        <begin position="309"/>
        <end position="328"/>
    </location>
</feature>
<feature type="transmembrane region" description="Helical" evidence="4">
    <location>
        <begin position="27"/>
        <end position="45"/>
    </location>
</feature>
<dbReference type="EMBL" id="QRDP01000004">
    <property type="protein sequence ID" value="RED16572.1"/>
    <property type="molecule type" value="Genomic_DNA"/>
</dbReference>
<keyword evidence="3 4" id="KW-0472">Membrane</keyword>
<evidence type="ECO:0000259" key="5">
    <source>
        <dbReference type="PROSITE" id="PS50850"/>
    </source>
</evidence>
<dbReference type="InterPro" id="IPR036259">
    <property type="entry name" value="MFS_trans_sf"/>
</dbReference>
<comment type="caution">
    <text evidence="6">The sequence shown here is derived from an EMBL/GenBank/DDBJ whole genome shotgun (WGS) entry which is preliminary data.</text>
</comment>
<dbReference type="Pfam" id="PF07690">
    <property type="entry name" value="MFS_1"/>
    <property type="match status" value="1"/>
</dbReference>
<keyword evidence="2 4" id="KW-1133">Transmembrane helix</keyword>
<dbReference type="RefSeq" id="WP_245953750.1">
    <property type="nucleotide sequence ID" value="NZ_QRDP01000004.1"/>
</dbReference>
<organism evidence="6 7">
    <name type="scientific">Parasphingopyxis lamellibrachiae</name>
    <dbReference type="NCBI Taxonomy" id="680125"/>
    <lineage>
        <taxon>Bacteria</taxon>
        <taxon>Pseudomonadati</taxon>
        <taxon>Pseudomonadota</taxon>
        <taxon>Alphaproteobacteria</taxon>
        <taxon>Sphingomonadales</taxon>
        <taxon>Sphingomonadaceae</taxon>
        <taxon>Parasphingopyxis</taxon>
    </lineage>
</organism>
<sequence length="425" mass="46386">MSDGPADLARREAEYDQFVENNLRANYVAHFAHGMLGMTGFRILMAPTFLPAYLFALTGSNALVGLGQGLLQAGAAVSPMISASNLEHRTRVMPRAIQIGIAMRVQILGLALAGFFLTGSLLLFATFLFLFLLGFFQGQQRVAFQMLLSKVIPIARRGRLQAYRNVAGAGIAALLSYFAGAWFIEHETLGNGYATTFLLCFVLTSIGLYVLYRFVREPEPPTVRPKMSIRERLRDFPELLSDRDYRWFVIAQLFAVAARISMPFYILYAADRMELSGAALGLLTVAFLGADTISNLLWGHLGDRRGYRLTMILALLVWLAALALLLVANGPIPIFIAFLGIGASMSGYMMSATTIVLEFGSREDLPMRLALSTTAETSMAALGPLAGGLIAASFGYVPLFWISIGLILAALIAMIGFVRDPRTRA</sequence>
<feature type="transmembrane region" description="Helical" evidence="4">
    <location>
        <begin position="190"/>
        <end position="212"/>
    </location>
</feature>
<evidence type="ECO:0000313" key="7">
    <source>
        <dbReference type="Proteomes" id="UP000256310"/>
    </source>
</evidence>
<dbReference type="PANTHER" id="PTHR23526">
    <property type="entry name" value="INTEGRAL MEMBRANE TRANSPORT PROTEIN-RELATED"/>
    <property type="match status" value="1"/>
</dbReference>
<dbReference type="SUPFAM" id="SSF103473">
    <property type="entry name" value="MFS general substrate transporter"/>
    <property type="match status" value="1"/>
</dbReference>
<dbReference type="Proteomes" id="UP000256310">
    <property type="component" value="Unassembled WGS sequence"/>
</dbReference>
<dbReference type="InterPro" id="IPR011701">
    <property type="entry name" value="MFS"/>
</dbReference>
<dbReference type="Gene3D" id="1.20.1250.20">
    <property type="entry name" value="MFS general substrate transporter like domains"/>
    <property type="match status" value="2"/>
</dbReference>
<feature type="transmembrane region" description="Helical" evidence="4">
    <location>
        <begin position="275"/>
        <end position="297"/>
    </location>
</feature>
<evidence type="ECO:0000256" key="3">
    <source>
        <dbReference type="ARBA" id="ARBA00023136"/>
    </source>
</evidence>
<dbReference type="InterPro" id="IPR052528">
    <property type="entry name" value="Sugar_transport-like"/>
</dbReference>
<keyword evidence="7" id="KW-1185">Reference proteome</keyword>
<feature type="transmembrane region" description="Helical" evidence="4">
    <location>
        <begin position="334"/>
        <end position="357"/>
    </location>
</feature>
<feature type="transmembrane region" description="Helical" evidence="4">
    <location>
        <begin position="166"/>
        <end position="184"/>
    </location>
</feature>